<evidence type="ECO:0000313" key="2">
    <source>
        <dbReference type="Proteomes" id="UP000814033"/>
    </source>
</evidence>
<feature type="non-terminal residue" evidence="1">
    <location>
        <position position="121"/>
    </location>
</feature>
<feature type="non-terminal residue" evidence="1">
    <location>
        <position position="1"/>
    </location>
</feature>
<keyword evidence="2" id="KW-1185">Reference proteome</keyword>
<dbReference type="Proteomes" id="UP000814033">
    <property type="component" value="Unassembled WGS sequence"/>
</dbReference>
<reference evidence="1" key="1">
    <citation type="submission" date="2021-02" db="EMBL/GenBank/DDBJ databases">
        <authorList>
            <consortium name="DOE Joint Genome Institute"/>
            <person name="Ahrendt S."/>
            <person name="Looney B.P."/>
            <person name="Miyauchi S."/>
            <person name="Morin E."/>
            <person name="Drula E."/>
            <person name="Courty P.E."/>
            <person name="Chicoki N."/>
            <person name="Fauchery L."/>
            <person name="Kohler A."/>
            <person name="Kuo A."/>
            <person name="Labutti K."/>
            <person name="Pangilinan J."/>
            <person name="Lipzen A."/>
            <person name="Riley R."/>
            <person name="Andreopoulos W."/>
            <person name="He G."/>
            <person name="Johnson J."/>
            <person name="Barry K.W."/>
            <person name="Grigoriev I.V."/>
            <person name="Nagy L."/>
            <person name="Hibbett D."/>
            <person name="Henrissat B."/>
            <person name="Matheny P.B."/>
            <person name="Labbe J."/>
            <person name="Martin F."/>
        </authorList>
    </citation>
    <scope>NUCLEOTIDE SEQUENCE</scope>
    <source>
        <strain evidence="1">FP105234-sp</strain>
    </source>
</reference>
<name>A0ACB8SAF7_9AGAM</name>
<gene>
    <name evidence="1" type="ORF">FA95DRAFT_1472863</name>
</gene>
<sequence>KKSGYRLEYATSNRAKCKGPKPCQGTTLVKDSLKLGSLVDFRGHTSYQWRHWGCTTPKLIANIKKQFEDAADLDNFEALKPEDQAKIKKAWEDGRVADEDIPESARKADGSPGEEDEDEEK</sequence>
<accession>A0ACB8SAF7</accession>
<reference evidence="1" key="2">
    <citation type="journal article" date="2022" name="New Phytol.">
        <title>Evolutionary transition to the ectomycorrhizal habit in the genomes of a hyperdiverse lineage of mushroom-forming fungi.</title>
        <authorList>
            <person name="Looney B."/>
            <person name="Miyauchi S."/>
            <person name="Morin E."/>
            <person name="Drula E."/>
            <person name="Courty P.E."/>
            <person name="Kohler A."/>
            <person name="Kuo A."/>
            <person name="LaButti K."/>
            <person name="Pangilinan J."/>
            <person name="Lipzen A."/>
            <person name="Riley R."/>
            <person name="Andreopoulos W."/>
            <person name="He G."/>
            <person name="Johnson J."/>
            <person name="Nolan M."/>
            <person name="Tritt A."/>
            <person name="Barry K.W."/>
            <person name="Grigoriev I.V."/>
            <person name="Nagy L.G."/>
            <person name="Hibbett D."/>
            <person name="Henrissat B."/>
            <person name="Matheny P.B."/>
            <person name="Labbe J."/>
            <person name="Martin F.M."/>
        </authorList>
    </citation>
    <scope>NUCLEOTIDE SEQUENCE</scope>
    <source>
        <strain evidence="1">FP105234-sp</strain>
    </source>
</reference>
<dbReference type="EMBL" id="MU275841">
    <property type="protein sequence ID" value="KAI0053112.1"/>
    <property type="molecule type" value="Genomic_DNA"/>
</dbReference>
<organism evidence="1 2">
    <name type="scientific">Auriscalpium vulgare</name>
    <dbReference type="NCBI Taxonomy" id="40419"/>
    <lineage>
        <taxon>Eukaryota</taxon>
        <taxon>Fungi</taxon>
        <taxon>Dikarya</taxon>
        <taxon>Basidiomycota</taxon>
        <taxon>Agaricomycotina</taxon>
        <taxon>Agaricomycetes</taxon>
        <taxon>Russulales</taxon>
        <taxon>Auriscalpiaceae</taxon>
        <taxon>Auriscalpium</taxon>
    </lineage>
</organism>
<protein>
    <submittedName>
        <fullName evidence="1">Zf-PARP-domain-containing protein</fullName>
    </submittedName>
</protein>
<proteinExistence type="predicted"/>
<evidence type="ECO:0000313" key="1">
    <source>
        <dbReference type="EMBL" id="KAI0053112.1"/>
    </source>
</evidence>
<comment type="caution">
    <text evidence="1">The sequence shown here is derived from an EMBL/GenBank/DDBJ whole genome shotgun (WGS) entry which is preliminary data.</text>
</comment>